<dbReference type="InterPro" id="IPR014284">
    <property type="entry name" value="RNA_pol_sigma-70_dom"/>
</dbReference>
<keyword evidence="2" id="KW-0805">Transcription regulation</keyword>
<reference evidence="8 9" key="1">
    <citation type="submission" date="2020-03" db="EMBL/GenBank/DDBJ databases">
        <title>WGS of actinomycetes isolated from Thailand.</title>
        <authorList>
            <person name="Thawai C."/>
        </authorList>
    </citation>
    <scope>NUCLEOTIDE SEQUENCE [LARGE SCALE GENOMIC DNA]</scope>
    <source>
        <strain evidence="8 9">NBRC 13905</strain>
    </source>
</reference>
<dbReference type="InterPro" id="IPR036388">
    <property type="entry name" value="WH-like_DNA-bd_sf"/>
</dbReference>
<dbReference type="PANTHER" id="PTHR43133:SF52">
    <property type="entry name" value="ECF RNA POLYMERASE SIGMA FACTOR SIGL"/>
    <property type="match status" value="1"/>
</dbReference>
<evidence type="ECO:0000256" key="4">
    <source>
        <dbReference type="ARBA" id="ARBA00023125"/>
    </source>
</evidence>
<evidence type="ECO:0000256" key="2">
    <source>
        <dbReference type="ARBA" id="ARBA00023015"/>
    </source>
</evidence>
<evidence type="ECO:0000256" key="5">
    <source>
        <dbReference type="ARBA" id="ARBA00023163"/>
    </source>
</evidence>
<evidence type="ECO:0000259" key="7">
    <source>
        <dbReference type="Pfam" id="PF04545"/>
    </source>
</evidence>
<dbReference type="InterPro" id="IPR039425">
    <property type="entry name" value="RNA_pol_sigma-70-like"/>
</dbReference>
<dbReference type="NCBIfam" id="TIGR02937">
    <property type="entry name" value="sigma70-ECF"/>
    <property type="match status" value="1"/>
</dbReference>
<evidence type="ECO:0000256" key="3">
    <source>
        <dbReference type="ARBA" id="ARBA00023082"/>
    </source>
</evidence>
<dbReference type="CDD" id="cd06171">
    <property type="entry name" value="Sigma70_r4"/>
    <property type="match status" value="1"/>
</dbReference>
<evidence type="ECO:0000256" key="1">
    <source>
        <dbReference type="ARBA" id="ARBA00010641"/>
    </source>
</evidence>
<dbReference type="InterPro" id="IPR007627">
    <property type="entry name" value="RNA_pol_sigma70_r2"/>
</dbReference>
<organism evidence="8 9">
    <name type="scientific">Streptomyces thermoviolaceus subsp. thermoviolaceus</name>
    <dbReference type="NCBI Taxonomy" id="66860"/>
    <lineage>
        <taxon>Bacteria</taxon>
        <taxon>Bacillati</taxon>
        <taxon>Actinomycetota</taxon>
        <taxon>Actinomycetes</taxon>
        <taxon>Kitasatosporales</taxon>
        <taxon>Streptomycetaceae</taxon>
        <taxon>Streptomyces</taxon>
    </lineage>
</organism>
<proteinExistence type="inferred from homology"/>
<dbReference type="InterPro" id="IPR013325">
    <property type="entry name" value="RNA_pol_sigma_r2"/>
</dbReference>
<gene>
    <name evidence="8" type="ORF">HCJ95_09550</name>
</gene>
<protein>
    <submittedName>
        <fullName evidence="8">Sigma-70 family RNA polymerase sigma factor</fullName>
    </submittedName>
</protein>
<dbReference type="Pfam" id="PF04545">
    <property type="entry name" value="Sigma70_r4"/>
    <property type="match status" value="1"/>
</dbReference>
<keyword evidence="5" id="KW-0804">Transcription</keyword>
<comment type="caution">
    <text evidence="8">The sequence shown here is derived from an EMBL/GenBank/DDBJ whole genome shotgun (WGS) entry which is preliminary data.</text>
</comment>
<accession>A0ABX0YPW6</accession>
<keyword evidence="4" id="KW-0238">DNA-binding</keyword>
<dbReference type="Proteomes" id="UP000635996">
    <property type="component" value="Unassembled WGS sequence"/>
</dbReference>
<dbReference type="SUPFAM" id="SSF88946">
    <property type="entry name" value="Sigma2 domain of RNA polymerase sigma factors"/>
    <property type="match status" value="1"/>
</dbReference>
<sequence>MSAEHEEHVSALHTYVTRLLGGDRHRAEDIVQEALFRCWRSFGATAGAQLRPWLFTVARNLVVDAHRSRKARPREVDGTAWLDQGSTDLDETEPLLTSVVVVQAMKTLSVPHREALYVTYFLGNTFQQASRILGIPVGTTKSRVHYGLRALRTALARRGVQVQVPRLPAGT</sequence>
<dbReference type="InterPro" id="IPR007630">
    <property type="entry name" value="RNA_pol_sigma70_r4"/>
</dbReference>
<dbReference type="Pfam" id="PF04542">
    <property type="entry name" value="Sigma70_r2"/>
    <property type="match status" value="1"/>
</dbReference>
<evidence type="ECO:0000313" key="9">
    <source>
        <dbReference type="Proteomes" id="UP000635996"/>
    </source>
</evidence>
<name>A0ABX0YPW6_STRTL</name>
<evidence type="ECO:0000313" key="8">
    <source>
        <dbReference type="EMBL" id="NJP14533.1"/>
    </source>
</evidence>
<dbReference type="Gene3D" id="1.10.1740.10">
    <property type="match status" value="1"/>
</dbReference>
<dbReference type="PANTHER" id="PTHR43133">
    <property type="entry name" value="RNA POLYMERASE ECF-TYPE SIGMA FACTO"/>
    <property type="match status" value="1"/>
</dbReference>
<dbReference type="SUPFAM" id="SSF88659">
    <property type="entry name" value="Sigma3 and sigma4 domains of RNA polymerase sigma factors"/>
    <property type="match status" value="1"/>
</dbReference>
<feature type="domain" description="RNA polymerase sigma-70 region 2" evidence="6">
    <location>
        <begin position="6"/>
        <end position="70"/>
    </location>
</feature>
<dbReference type="Gene3D" id="1.10.10.10">
    <property type="entry name" value="Winged helix-like DNA-binding domain superfamily/Winged helix DNA-binding domain"/>
    <property type="match status" value="1"/>
</dbReference>
<feature type="domain" description="RNA polymerase sigma-70 region 4" evidence="7">
    <location>
        <begin position="104"/>
        <end position="152"/>
    </location>
</feature>
<evidence type="ECO:0000259" key="6">
    <source>
        <dbReference type="Pfam" id="PF04542"/>
    </source>
</evidence>
<keyword evidence="3" id="KW-0731">Sigma factor</keyword>
<dbReference type="RefSeq" id="WP_168131368.1">
    <property type="nucleotide sequence ID" value="NZ_BMVZ01000009.1"/>
</dbReference>
<keyword evidence="9" id="KW-1185">Reference proteome</keyword>
<dbReference type="InterPro" id="IPR013324">
    <property type="entry name" value="RNA_pol_sigma_r3/r4-like"/>
</dbReference>
<dbReference type="EMBL" id="JAATEL010000008">
    <property type="protein sequence ID" value="NJP14533.1"/>
    <property type="molecule type" value="Genomic_DNA"/>
</dbReference>
<comment type="similarity">
    <text evidence="1">Belongs to the sigma-70 factor family. ECF subfamily.</text>
</comment>